<keyword evidence="9" id="KW-0653">Protein transport</keyword>
<dbReference type="InterPro" id="IPR018456">
    <property type="entry name" value="PTR2_symporter_CS"/>
</dbReference>
<dbReference type="Gene3D" id="1.20.1250.20">
    <property type="entry name" value="MFS general substrate transporter like domains"/>
    <property type="match status" value="2"/>
</dbReference>
<feature type="transmembrane region" description="Helical" evidence="47">
    <location>
        <begin position="146"/>
        <end position="166"/>
    </location>
</feature>
<feature type="transmembrane region" description="Helical" evidence="47">
    <location>
        <begin position="378"/>
        <end position="398"/>
    </location>
</feature>
<evidence type="ECO:0000256" key="5">
    <source>
        <dbReference type="ARBA" id="ARBA00022475"/>
    </source>
</evidence>
<evidence type="ECO:0000256" key="27">
    <source>
        <dbReference type="ARBA" id="ARBA00043099"/>
    </source>
</evidence>
<feature type="transmembrane region" description="Helical" evidence="47">
    <location>
        <begin position="542"/>
        <end position="560"/>
    </location>
</feature>
<reference evidence="48 49" key="1">
    <citation type="journal article" date="2021" name="G3 (Bethesda)">
        <title>Improved contiguity of the threespine stickleback genome using long-read sequencing.</title>
        <authorList>
            <person name="Nath S."/>
            <person name="Shaw D.E."/>
            <person name="White M.A."/>
        </authorList>
    </citation>
    <scope>NUCLEOTIDE SEQUENCE [LARGE SCALE GENOMIC DNA]</scope>
    <source>
        <strain evidence="48 49">Lake Benthic</strain>
    </source>
</reference>
<comment type="catalytic activity">
    <reaction evidence="15">
        <text>carnosine(out) + H(+)(out) = carnosine(in) + H(+)(in)</text>
        <dbReference type="Rhea" id="RHEA:64404"/>
        <dbReference type="ChEBI" id="CHEBI:15378"/>
        <dbReference type="ChEBI" id="CHEBI:57485"/>
    </reaction>
    <physiologicalReaction direction="left-to-right" evidence="15">
        <dbReference type="Rhea" id="RHEA:64405"/>
    </physiologicalReaction>
</comment>
<comment type="catalytic activity">
    <reaction evidence="29">
        <text>L-alanyl-L-proline(out) + H(+)(out) = L-alanyl-L-proline(in) + H(+)(in)</text>
        <dbReference type="Rhea" id="RHEA:64420"/>
        <dbReference type="ChEBI" id="CHEBI:15378"/>
        <dbReference type="ChEBI" id="CHEBI:155848"/>
    </reaction>
    <physiologicalReaction direction="left-to-right" evidence="29">
        <dbReference type="Rhea" id="RHEA:64421"/>
    </physiologicalReaction>
</comment>
<dbReference type="GO" id="GO:0015031">
    <property type="term" value="P:protein transport"/>
    <property type="evidence" value="ECO:0007669"/>
    <property type="project" value="UniProtKB-KW"/>
</dbReference>
<evidence type="ECO:0000256" key="14">
    <source>
        <dbReference type="ARBA" id="ARBA00023522"/>
    </source>
</evidence>
<keyword evidence="4 45" id="KW-0813">Transport</keyword>
<keyword evidence="11 47" id="KW-0472">Membrane</keyword>
<evidence type="ECO:0000256" key="6">
    <source>
        <dbReference type="ARBA" id="ARBA00022692"/>
    </source>
</evidence>
<evidence type="ECO:0000256" key="18">
    <source>
        <dbReference type="ARBA" id="ARBA00036337"/>
    </source>
</evidence>
<evidence type="ECO:0000256" key="8">
    <source>
        <dbReference type="ARBA" id="ARBA00022856"/>
    </source>
</evidence>
<evidence type="ECO:0000256" key="9">
    <source>
        <dbReference type="ARBA" id="ARBA00022927"/>
    </source>
</evidence>
<feature type="region of interest" description="Disordered" evidence="46">
    <location>
        <begin position="688"/>
        <end position="720"/>
    </location>
</feature>
<evidence type="ECO:0000313" key="49">
    <source>
        <dbReference type="Proteomes" id="UP000007635"/>
    </source>
</evidence>
<dbReference type="InterPro" id="IPR000109">
    <property type="entry name" value="POT_fam"/>
</dbReference>
<organism evidence="48 49">
    <name type="scientific">Gasterosteus aculeatus aculeatus</name>
    <name type="common">three-spined stickleback</name>
    <dbReference type="NCBI Taxonomy" id="481459"/>
    <lineage>
        <taxon>Eukaryota</taxon>
        <taxon>Metazoa</taxon>
        <taxon>Chordata</taxon>
        <taxon>Craniata</taxon>
        <taxon>Vertebrata</taxon>
        <taxon>Euteleostomi</taxon>
        <taxon>Actinopterygii</taxon>
        <taxon>Neopterygii</taxon>
        <taxon>Teleostei</taxon>
        <taxon>Neoteleostei</taxon>
        <taxon>Acanthomorphata</taxon>
        <taxon>Eupercaria</taxon>
        <taxon>Perciformes</taxon>
        <taxon>Cottioidei</taxon>
        <taxon>Gasterosteales</taxon>
        <taxon>Gasterosteidae</taxon>
        <taxon>Gasterosteus</taxon>
    </lineage>
</organism>
<comment type="catalytic activity">
    <reaction evidence="43">
        <text>L-methionyl-L-phenylalanyl-L-methionine(out) + H(+)(out) = L-methionyl-L-phenylalanyl-L-methionine(in) + H(+)(in)</text>
        <dbReference type="Rhea" id="RHEA:71719"/>
        <dbReference type="ChEBI" id="CHEBI:15378"/>
        <dbReference type="ChEBI" id="CHEBI:191211"/>
    </reaction>
    <physiologicalReaction direction="left-to-right" evidence="43">
        <dbReference type="Rhea" id="RHEA:71720"/>
    </physiologicalReaction>
</comment>
<comment type="catalytic activity">
    <reaction evidence="34">
        <text>L-tyrosylglycine(out) + H(+)(out) = L-tyrosylglycine(in) + H(+)(in)</text>
        <dbReference type="Rhea" id="RHEA:71711"/>
        <dbReference type="ChEBI" id="CHEBI:15378"/>
        <dbReference type="ChEBI" id="CHEBI:191210"/>
    </reaction>
    <physiologicalReaction direction="left-to-right" evidence="34">
        <dbReference type="Rhea" id="RHEA:71712"/>
    </physiologicalReaction>
</comment>
<keyword evidence="6 45" id="KW-0812">Transmembrane</keyword>
<evidence type="ECO:0000256" key="46">
    <source>
        <dbReference type="SAM" id="MobiDB-lite"/>
    </source>
</evidence>
<evidence type="ECO:0000256" key="35">
    <source>
        <dbReference type="ARBA" id="ARBA00051459"/>
    </source>
</evidence>
<evidence type="ECO:0000256" key="28">
    <source>
        <dbReference type="ARBA" id="ARBA00045775"/>
    </source>
</evidence>
<accession>A0AAQ4S3D7</accession>
<keyword evidence="49" id="KW-1185">Reference proteome</keyword>
<comment type="catalytic activity">
    <reaction evidence="41">
        <text>L-leucyl-L-proline(out) + H(+)(out) = L-leucyl-L-proline(in) + H(+)(in)</text>
        <dbReference type="Rhea" id="RHEA:64424"/>
        <dbReference type="ChEBI" id="CHEBI:15378"/>
        <dbReference type="ChEBI" id="CHEBI:155847"/>
    </reaction>
    <physiologicalReaction direction="left-to-right" evidence="41">
        <dbReference type="Rhea" id="RHEA:64425"/>
    </physiologicalReaction>
</comment>
<comment type="catalytic activity">
    <reaction evidence="22">
        <text>an L-amino acid tripeptide(out) + H(+)(out) = an L-amino acid tripeptide(in) + H(+)(in)</text>
        <dbReference type="Rhea" id="RHEA:64400"/>
        <dbReference type="ChEBI" id="CHEBI:15378"/>
        <dbReference type="ChEBI" id="CHEBI:155837"/>
    </reaction>
    <physiologicalReaction direction="left-to-right" evidence="22">
        <dbReference type="Rhea" id="RHEA:64401"/>
    </physiologicalReaction>
</comment>
<keyword evidence="7" id="KW-0769">Symport</keyword>
<evidence type="ECO:0000256" key="37">
    <source>
        <dbReference type="ARBA" id="ARBA00051580"/>
    </source>
</evidence>
<feature type="transmembrane region" description="Helical" evidence="47">
    <location>
        <begin position="503"/>
        <end position="521"/>
    </location>
</feature>
<feature type="transmembrane region" description="Helical" evidence="47">
    <location>
        <begin position="107"/>
        <end position="126"/>
    </location>
</feature>
<comment type="similarity">
    <text evidence="3 45">Belongs to the major facilitator superfamily. Proton-dependent oligopeptide transporter (POT/PTR) (TC 2.A.17) family.</text>
</comment>
<dbReference type="FunFam" id="1.20.1250.20:FF:000049">
    <property type="entry name" value="Solute carrier family 15 member 2"/>
    <property type="match status" value="1"/>
</dbReference>
<dbReference type="InterPro" id="IPR036259">
    <property type="entry name" value="MFS_trans_sf"/>
</dbReference>
<evidence type="ECO:0000256" key="19">
    <source>
        <dbReference type="ARBA" id="ARBA00036347"/>
    </source>
</evidence>
<evidence type="ECO:0000256" key="36">
    <source>
        <dbReference type="ARBA" id="ARBA00051565"/>
    </source>
</evidence>
<dbReference type="Proteomes" id="UP000007635">
    <property type="component" value="Chromosome XVI"/>
</dbReference>
<evidence type="ECO:0000256" key="23">
    <source>
        <dbReference type="ARBA" id="ARBA00036905"/>
    </source>
</evidence>
<dbReference type="GO" id="GO:0006857">
    <property type="term" value="P:oligopeptide transport"/>
    <property type="evidence" value="ECO:0007669"/>
    <property type="project" value="InterPro"/>
</dbReference>
<evidence type="ECO:0000256" key="16">
    <source>
        <dbReference type="ARBA" id="ARBA00035846"/>
    </source>
</evidence>
<evidence type="ECO:0000256" key="39">
    <source>
        <dbReference type="ARBA" id="ARBA00052040"/>
    </source>
</evidence>
<name>A0AAQ4S3D7_GASAC</name>
<evidence type="ECO:0000256" key="33">
    <source>
        <dbReference type="ARBA" id="ARBA00050915"/>
    </source>
</evidence>
<keyword evidence="8" id="KW-0571">Peptide transport</keyword>
<evidence type="ECO:0000256" key="25">
    <source>
        <dbReference type="ARBA" id="ARBA00041329"/>
    </source>
</evidence>
<dbReference type="GeneTree" id="ENSGT00940000155995"/>
<feature type="compositionally biased region" description="Basic and acidic residues" evidence="46">
    <location>
        <begin position="692"/>
        <end position="720"/>
    </location>
</feature>
<evidence type="ECO:0000256" key="32">
    <source>
        <dbReference type="ARBA" id="ARBA00050390"/>
    </source>
</evidence>
<evidence type="ECO:0000256" key="13">
    <source>
        <dbReference type="ARBA" id="ARBA00023494"/>
    </source>
</evidence>
<reference evidence="48" key="3">
    <citation type="submission" date="2025-09" db="UniProtKB">
        <authorList>
            <consortium name="Ensembl"/>
        </authorList>
    </citation>
    <scope>IDENTIFICATION</scope>
</reference>
<comment type="catalytic activity">
    <reaction evidence="35">
        <text>L-phenylalanyl-L-leucine(out) + H(+)(out) = L-phenylalanyl-L-leucine(in) + H(+)(in)</text>
        <dbReference type="Rhea" id="RHEA:71699"/>
        <dbReference type="ChEBI" id="CHEBI:15378"/>
        <dbReference type="ChEBI" id="CHEBI:190710"/>
    </reaction>
    <physiologicalReaction direction="left-to-right" evidence="35">
        <dbReference type="Rhea" id="RHEA:71700"/>
    </physiologicalReaction>
</comment>
<comment type="catalytic activity">
    <reaction evidence="37">
        <text>L-alanyl-L-prolylglycine(out) + H(+)(out) = L-alanyl-L-prolylglycine(in) + H(+)(in)</text>
        <dbReference type="Rhea" id="RHEA:64432"/>
        <dbReference type="ChEBI" id="CHEBI:15378"/>
        <dbReference type="ChEBI" id="CHEBI:155849"/>
    </reaction>
    <physiologicalReaction direction="left-to-right" evidence="37">
        <dbReference type="Rhea" id="RHEA:64433"/>
    </physiologicalReaction>
</comment>
<comment type="catalytic activity">
    <reaction evidence="39">
        <text>N(alpha)-formyl-L-methionyl-L-leucyl-L-phenylalanine(out) + 2 H(+)(out) = N(alpha)-formyl-L-methionyl-L-leucyl-L-phenylalanine(in) + 2 H(+)(in)</text>
        <dbReference type="Rhea" id="RHEA:75399"/>
        <dbReference type="ChEBI" id="CHEBI:15378"/>
        <dbReference type="ChEBI" id="CHEBI:194314"/>
    </reaction>
</comment>
<keyword evidence="5" id="KW-1003">Cell membrane</keyword>
<evidence type="ECO:0000256" key="47">
    <source>
        <dbReference type="SAM" id="Phobius"/>
    </source>
</evidence>
<comment type="catalytic activity">
    <reaction evidence="20">
        <text>glycyl-L-proline(out) + H(+)(out) = glycyl-L-proline(in) + H(+)(in)</text>
        <dbReference type="Rhea" id="RHEA:64428"/>
        <dbReference type="ChEBI" id="CHEBI:15378"/>
        <dbReference type="ChEBI" id="CHEBI:73779"/>
    </reaction>
    <physiologicalReaction direction="left-to-right" evidence="20">
        <dbReference type="Rhea" id="RHEA:64429"/>
    </physiologicalReaction>
</comment>
<feature type="transmembrane region" description="Helical" evidence="47">
    <location>
        <begin position="27"/>
        <end position="44"/>
    </location>
</feature>
<comment type="catalytic activity">
    <reaction evidence="17">
        <text>glycyl-L-glutamate(out) + 2 H(+)(out) = glycyl-L-glutamate(in) + 2 H(+)(in)</text>
        <dbReference type="Rhea" id="RHEA:71691"/>
        <dbReference type="ChEBI" id="CHEBI:15378"/>
        <dbReference type="ChEBI" id="CHEBI:73784"/>
    </reaction>
    <physiologicalReaction direction="left-to-right" evidence="17">
        <dbReference type="Rhea" id="RHEA:71692"/>
    </physiologicalReaction>
</comment>
<evidence type="ECO:0000256" key="1">
    <source>
        <dbReference type="ARBA" id="ARBA00004221"/>
    </source>
</evidence>
<dbReference type="PROSITE" id="PS01023">
    <property type="entry name" value="PTR2_2"/>
    <property type="match status" value="1"/>
</dbReference>
<feature type="transmembrane region" description="Helical" evidence="47">
    <location>
        <begin position="74"/>
        <end position="95"/>
    </location>
</feature>
<evidence type="ECO:0000256" key="38">
    <source>
        <dbReference type="ARBA" id="ARBA00051804"/>
    </source>
</evidence>
<evidence type="ECO:0000256" key="30">
    <source>
        <dbReference type="ARBA" id="ARBA00050357"/>
    </source>
</evidence>
<evidence type="ECO:0000256" key="41">
    <source>
        <dbReference type="ARBA" id="ARBA00052153"/>
    </source>
</evidence>
<evidence type="ECO:0000256" key="22">
    <source>
        <dbReference type="ARBA" id="ARBA00036857"/>
    </source>
</evidence>
<evidence type="ECO:0000256" key="24">
    <source>
        <dbReference type="ARBA" id="ARBA00041093"/>
    </source>
</evidence>
<sequence>MFPPIINATLWTADQGANKTQKYRNTPTSKVLFGYPLSIFFIVVNEFCERFSYYGMRAVLVLYFKYFLRWDDDLATSIYHVFVALCYLTPILGAIVADSWLGKFKTIIYLSIVYAIGQVTMAVSAIHDITDTDRDGTPNNMTVHVVLSMLGLLLIALGTGGIKPCVAAFGGDQFSDHQEKQRRTFFSVFYLCINGGSLLSTIITPILRGSYAQDIKHDCKSNTRRIVTPVVLVFIAGNGMYYKAEPQGNIMLDVCKCIGFAIKNRYKHRSSQYPKRQHWMDWAEDKYAKLLIAQIKMVLRVLFLYIPLPMFWTLFDQKGSRWTLQATNLNGNFGLLVIQPDQMQTVNPILILTLVPVMDSIIYPLIRKCGANFTPLKRMAVGMMMAAIAFVCAAVVQIEIDKTLPTFPSASQSQLKLLNMESNPVTVHAHETIFFFLQASDDFFTFDTETVGISVGNSSTVKNITLAKGNRKTLLITSSINDNWVLVSKEHKIIPIKTQNTQFYIFILFAIILCKHSFYFLMIRTIFTIRSGSQSCEYSRDFGFGSSYTFFIPSTFVFGPNSVTVAEDIKPNSVHMALQIPQYFFITVGEVMFSVTGLEFSYSQAPSNMKAVLQAGWLLTVAVGNFIVLIVAELAKLPKQWAEYILFASLLVVVCVIFSIMAHFYTYIDPAEIEAQFNKKVDEVEEEEDDKSELQKLEMAKKGSIKSHEDEDDADKRTKM</sequence>
<evidence type="ECO:0000256" key="43">
    <source>
        <dbReference type="ARBA" id="ARBA00052549"/>
    </source>
</evidence>
<comment type="function">
    <text evidence="28">Electrogenic proton-coupled amino-acid transporter that transports oligopeptides of 2 to 4 amino acids with a preference for dipeptides. Transports neutral and monovalently charged peptides with a proton to peptide stoichiometry of 1:1 or 2:1. Primarily responsible for the absorption of dietary di- and tripeptides from the small intestinal lumen. Mediates transepithelial transport of muramyl and N-formylated bacterial dipeptides contributing to recognition of pathogenic bacteria by the mucosal immune system.</text>
</comment>
<evidence type="ECO:0000256" key="17">
    <source>
        <dbReference type="ARBA" id="ARBA00036064"/>
    </source>
</evidence>
<evidence type="ECO:0000256" key="10">
    <source>
        <dbReference type="ARBA" id="ARBA00022989"/>
    </source>
</evidence>
<dbReference type="PROSITE" id="PS01022">
    <property type="entry name" value="PTR2_1"/>
    <property type="match status" value="1"/>
</dbReference>
<evidence type="ECO:0000256" key="29">
    <source>
        <dbReference type="ARBA" id="ARBA00050347"/>
    </source>
</evidence>
<dbReference type="AlphaFoldDB" id="A0AAQ4S3D7"/>
<comment type="catalytic activity">
    <reaction evidence="18">
        <text>glycylglycyl-L-proline(out) + H(+)(out) = glycylglycyl-L-proline(in) + H(+)(in)</text>
        <dbReference type="Rhea" id="RHEA:64440"/>
        <dbReference type="ChEBI" id="CHEBI:15378"/>
        <dbReference type="ChEBI" id="CHEBI:155851"/>
    </reaction>
    <physiologicalReaction direction="left-to-right" evidence="18">
        <dbReference type="Rhea" id="RHEA:64441"/>
    </physiologicalReaction>
</comment>
<dbReference type="FunFam" id="1.20.1250.20:FF:000205">
    <property type="entry name" value="Solute carrier family 15 oligopeptide transporter member 1"/>
    <property type="match status" value="1"/>
</dbReference>
<evidence type="ECO:0000256" key="20">
    <source>
        <dbReference type="ARBA" id="ARBA00036515"/>
    </source>
</evidence>
<comment type="catalytic activity">
    <reaction evidence="44">
        <text>L-alanyl-L-leucyl-L-alanine(out) + H(+)(out) = L-alanyl-L-leucyl-L-alanine(in) + H(+)(in)</text>
        <dbReference type="Rhea" id="RHEA:71723"/>
        <dbReference type="ChEBI" id="CHEBI:15378"/>
        <dbReference type="ChEBI" id="CHEBI:191212"/>
    </reaction>
    <physiologicalReaction direction="left-to-right" evidence="44">
        <dbReference type="Rhea" id="RHEA:71724"/>
    </physiologicalReaction>
</comment>
<comment type="catalytic activity">
    <reaction evidence="42">
        <text>L-alanyl-L-aspartate(out) + 2 H(+)(out) = L-alanyl-L-aspartate(in) + 2 H(+)(in)</text>
        <dbReference type="Rhea" id="RHEA:71695"/>
        <dbReference type="ChEBI" id="CHEBI:15378"/>
        <dbReference type="ChEBI" id="CHEBI:74363"/>
    </reaction>
    <physiologicalReaction direction="left-to-right" evidence="42">
        <dbReference type="Rhea" id="RHEA:71696"/>
    </physiologicalReaction>
</comment>
<comment type="catalytic activity">
    <reaction evidence="19">
        <text>glycyl-L-aspartate(out) + 2 H(+)(out) = glycyl-L-aspartate(in) + 2 H(+)(in)</text>
        <dbReference type="Rhea" id="RHEA:71687"/>
        <dbReference type="ChEBI" id="CHEBI:15378"/>
        <dbReference type="ChEBI" id="CHEBI:191204"/>
    </reaction>
    <physiologicalReaction direction="left-to-right" evidence="19">
        <dbReference type="Rhea" id="RHEA:71688"/>
    </physiologicalReaction>
    <physiologicalReaction direction="right-to-left" evidence="19">
        <dbReference type="Rhea" id="RHEA:71689"/>
    </physiologicalReaction>
</comment>
<feature type="transmembrane region" description="Helical" evidence="47">
    <location>
        <begin position="612"/>
        <end position="632"/>
    </location>
</feature>
<feature type="transmembrane region" description="Helical" evidence="47">
    <location>
        <begin position="580"/>
        <end position="600"/>
    </location>
</feature>
<evidence type="ECO:0000256" key="44">
    <source>
        <dbReference type="ARBA" id="ARBA00052590"/>
    </source>
</evidence>
<feature type="transmembrane region" description="Helical" evidence="47">
    <location>
        <begin position="297"/>
        <end position="315"/>
    </location>
</feature>
<comment type="catalytic activity">
    <reaction evidence="16">
        <text>glycyl-L-leucine(out) + H(+)(out) = glycyl-L-leucine(in) + H(+)(in)</text>
        <dbReference type="Rhea" id="RHEA:71675"/>
        <dbReference type="ChEBI" id="CHEBI:15378"/>
        <dbReference type="ChEBI" id="CHEBI:143163"/>
    </reaction>
    <physiologicalReaction direction="left-to-right" evidence="16">
        <dbReference type="Rhea" id="RHEA:71676"/>
    </physiologicalReaction>
</comment>
<reference evidence="48" key="2">
    <citation type="submission" date="2025-08" db="UniProtKB">
        <authorList>
            <consortium name="Ensembl"/>
        </authorList>
    </citation>
    <scope>IDENTIFICATION</scope>
</reference>
<evidence type="ECO:0000256" key="7">
    <source>
        <dbReference type="ARBA" id="ARBA00022847"/>
    </source>
</evidence>
<evidence type="ECO:0000256" key="45">
    <source>
        <dbReference type="RuleBase" id="RU003755"/>
    </source>
</evidence>
<evidence type="ECO:0000256" key="42">
    <source>
        <dbReference type="ARBA" id="ARBA00052370"/>
    </source>
</evidence>
<comment type="subcellular location">
    <subcellularLocation>
        <location evidence="1">Apical cell membrane</location>
    </subcellularLocation>
    <subcellularLocation>
        <location evidence="2">Cell membrane</location>
        <topology evidence="2">Multi-pass membrane protein</topology>
    </subcellularLocation>
    <subcellularLocation>
        <location evidence="45">Membrane</location>
        <topology evidence="45">Multi-pass membrane protein</topology>
    </subcellularLocation>
</comment>
<dbReference type="Pfam" id="PF00854">
    <property type="entry name" value="PTR2"/>
    <property type="match status" value="2"/>
</dbReference>
<evidence type="ECO:0000256" key="2">
    <source>
        <dbReference type="ARBA" id="ARBA00004651"/>
    </source>
</evidence>
<comment type="catalytic activity">
    <reaction evidence="32">
        <text>L-alanyl-L-valine(out) + H(+)(out) = L-alanyl-L-valine(in) + H(+)(in)</text>
        <dbReference type="Rhea" id="RHEA:72615"/>
        <dbReference type="ChEBI" id="CHEBI:15378"/>
        <dbReference type="ChEBI" id="CHEBI:192471"/>
    </reaction>
    <physiologicalReaction direction="left-to-right" evidence="32">
        <dbReference type="Rhea" id="RHEA:72616"/>
    </physiologicalReaction>
</comment>
<evidence type="ECO:0000256" key="12">
    <source>
        <dbReference type="ARBA" id="ARBA00023180"/>
    </source>
</evidence>
<comment type="catalytic activity">
    <reaction evidence="21">
        <text>glycyl-L-glutamine(out) + H(+)(out) = glycyl-L-glutamine(in) + H(+)(in)</text>
        <dbReference type="Rhea" id="RHEA:71671"/>
        <dbReference type="ChEBI" id="CHEBI:15378"/>
        <dbReference type="ChEBI" id="CHEBI:74392"/>
    </reaction>
    <physiologicalReaction direction="left-to-right" evidence="21">
        <dbReference type="Rhea" id="RHEA:71672"/>
    </physiologicalReaction>
    <physiologicalReaction direction="right-to-left" evidence="21">
        <dbReference type="Rhea" id="RHEA:71673"/>
    </physiologicalReaction>
</comment>
<comment type="catalytic activity">
    <reaction evidence="31">
        <text>L-lysyl-glycine(out) + H(+)(out) = L-lysyl-glycine(in) + H(+)(in)</text>
        <dbReference type="Rhea" id="RHEA:71679"/>
        <dbReference type="ChEBI" id="CHEBI:15378"/>
        <dbReference type="ChEBI" id="CHEBI:191202"/>
    </reaction>
    <physiologicalReaction direction="left-to-right" evidence="31">
        <dbReference type="Rhea" id="RHEA:71680"/>
    </physiologicalReaction>
    <physiologicalReaction direction="right-to-left" evidence="31">
        <dbReference type="Rhea" id="RHEA:71681"/>
    </physiologicalReaction>
</comment>
<evidence type="ECO:0000256" key="3">
    <source>
        <dbReference type="ARBA" id="ARBA00005982"/>
    </source>
</evidence>
<keyword evidence="10 47" id="KW-1133">Transmembrane helix</keyword>
<evidence type="ECO:0000256" key="40">
    <source>
        <dbReference type="ARBA" id="ARBA00052105"/>
    </source>
</evidence>
<dbReference type="SUPFAM" id="SSF103473">
    <property type="entry name" value="MFS general substrate transporter"/>
    <property type="match status" value="1"/>
</dbReference>
<comment type="catalytic activity">
    <reaction evidence="38">
        <text>L-phenylalanyl-L-phenylalanine(out) + H(+)(out) = L-phenylalanyl-L-phenylalanine(in) + H(+)(in)</text>
        <dbReference type="Rhea" id="RHEA:71707"/>
        <dbReference type="ChEBI" id="CHEBI:15378"/>
        <dbReference type="ChEBI" id="CHEBI:191205"/>
    </reaction>
    <physiologicalReaction direction="left-to-right" evidence="38">
        <dbReference type="Rhea" id="RHEA:71708"/>
    </physiologicalReaction>
</comment>
<evidence type="ECO:0000256" key="11">
    <source>
        <dbReference type="ARBA" id="ARBA00023136"/>
    </source>
</evidence>
<evidence type="ECO:0000256" key="21">
    <source>
        <dbReference type="ARBA" id="ARBA00036681"/>
    </source>
</evidence>
<protein>
    <recommendedName>
        <fullName evidence="24">Solute carrier family 15 member 1</fullName>
    </recommendedName>
    <alternativeName>
        <fullName evidence="27">Intestinal H(+)/peptide cotransporter</fullName>
    </alternativeName>
    <alternativeName>
        <fullName evidence="25">Oligopeptide transporter, small intestine isoform</fullName>
    </alternativeName>
    <alternativeName>
        <fullName evidence="26">Peptide transporter 1</fullName>
    </alternativeName>
</protein>
<proteinExistence type="inferred from homology"/>
<comment type="catalytic activity">
    <reaction evidence="30">
        <text>L-aspartyl-glycine(out) + 2 H(+)(out) = L-aspartyl-glycine(in) + 2 H(+)(in)</text>
        <dbReference type="Rhea" id="RHEA:71683"/>
        <dbReference type="ChEBI" id="CHEBI:15378"/>
        <dbReference type="ChEBI" id="CHEBI:191203"/>
    </reaction>
    <physiologicalReaction direction="left-to-right" evidence="30">
        <dbReference type="Rhea" id="RHEA:71684"/>
    </physiologicalReaction>
</comment>
<keyword evidence="12" id="KW-0325">Glycoprotein</keyword>
<feature type="transmembrane region" description="Helical" evidence="47">
    <location>
        <begin position="187"/>
        <end position="206"/>
    </location>
</feature>
<comment type="catalytic activity">
    <reaction evidence="33">
        <text>N-acetyl-D-muramoyl-L-alanyl-D-isoglutamine(out) + 2 H(+)(out) = N-acetyl-D-muramoyl-L-alanyl-D-isoglutamine(in) + 2 H(+)(in)</text>
        <dbReference type="Rhea" id="RHEA:64408"/>
        <dbReference type="ChEBI" id="CHEBI:15378"/>
        <dbReference type="ChEBI" id="CHEBI:155830"/>
    </reaction>
</comment>
<feature type="transmembrane region" description="Helical" evidence="47">
    <location>
        <begin position="226"/>
        <end position="242"/>
    </location>
</feature>
<comment type="catalytic activity">
    <reaction evidence="23">
        <text>glycylglycyl-L-isoleucine(out) + H(+)(out) = glycylglycyl-L-isoleucine(in) + H(+)(in)</text>
        <dbReference type="Rhea" id="RHEA:64436"/>
        <dbReference type="ChEBI" id="CHEBI:15378"/>
        <dbReference type="ChEBI" id="CHEBI:155850"/>
    </reaction>
    <physiologicalReaction direction="left-to-right" evidence="23">
        <dbReference type="Rhea" id="RHEA:64437"/>
    </physiologicalReaction>
</comment>
<feature type="transmembrane region" description="Helical" evidence="47">
    <location>
        <begin position="349"/>
        <end position="366"/>
    </location>
</feature>
<evidence type="ECO:0000256" key="4">
    <source>
        <dbReference type="ARBA" id="ARBA00022448"/>
    </source>
</evidence>
<dbReference type="GO" id="GO:0015293">
    <property type="term" value="F:symporter activity"/>
    <property type="evidence" value="ECO:0007669"/>
    <property type="project" value="UniProtKB-KW"/>
</dbReference>
<evidence type="ECO:0000256" key="15">
    <source>
        <dbReference type="ARBA" id="ARBA00034998"/>
    </source>
</evidence>
<comment type="catalytic activity">
    <reaction evidence="13">
        <text>glycyl-sarcosine(out) + H(+)(out) = glycyl-sarcosine(in) + H(+)(in)</text>
        <dbReference type="Rhea" id="RHEA:64396"/>
        <dbReference type="ChEBI" id="CHEBI:15378"/>
        <dbReference type="ChEBI" id="CHEBI:155838"/>
    </reaction>
    <physiologicalReaction direction="left-to-right" evidence="13">
        <dbReference type="Rhea" id="RHEA:64397"/>
    </physiologicalReaction>
</comment>
<comment type="catalytic activity">
    <reaction evidence="14">
        <text>a dipeptide(out) + H(+)(out) = a dipeptide(in) + H(+)(in)</text>
        <dbReference type="Rhea" id="RHEA:64392"/>
        <dbReference type="ChEBI" id="CHEBI:15378"/>
        <dbReference type="ChEBI" id="CHEBI:90799"/>
    </reaction>
    <physiologicalReaction direction="left-to-right" evidence="14">
        <dbReference type="Rhea" id="RHEA:64393"/>
    </physiologicalReaction>
</comment>
<comment type="catalytic activity">
    <reaction evidence="36">
        <text>L-alanyl-L-lysine(out) + H(+)(out) = L-alanyl-L-lysine(in) + H(+)(in)</text>
        <dbReference type="Rhea" id="RHEA:72611"/>
        <dbReference type="ChEBI" id="CHEBI:15378"/>
        <dbReference type="ChEBI" id="CHEBI:192470"/>
    </reaction>
    <physiologicalReaction direction="left-to-right" evidence="36">
        <dbReference type="Rhea" id="RHEA:72612"/>
    </physiologicalReaction>
</comment>
<evidence type="ECO:0000256" key="31">
    <source>
        <dbReference type="ARBA" id="ARBA00050377"/>
    </source>
</evidence>
<evidence type="ECO:0000313" key="48">
    <source>
        <dbReference type="Ensembl" id="ENSGACP00000068891.1"/>
    </source>
</evidence>
<feature type="transmembrane region" description="Helical" evidence="47">
    <location>
        <begin position="644"/>
        <end position="668"/>
    </location>
</feature>
<dbReference type="GO" id="GO:0016324">
    <property type="term" value="C:apical plasma membrane"/>
    <property type="evidence" value="ECO:0007669"/>
    <property type="project" value="UniProtKB-SubCell"/>
</dbReference>
<dbReference type="PANTHER" id="PTHR11654">
    <property type="entry name" value="OLIGOPEPTIDE TRANSPORTER-RELATED"/>
    <property type="match status" value="1"/>
</dbReference>
<evidence type="ECO:0000256" key="26">
    <source>
        <dbReference type="ARBA" id="ARBA00042837"/>
    </source>
</evidence>
<comment type="catalytic activity">
    <reaction evidence="40">
        <text>L-leucyl-L-leucine(out) + H(+)(out) = L-leucyl-L-leucine(in) + H(+)(in)</text>
        <dbReference type="Rhea" id="RHEA:71715"/>
        <dbReference type="ChEBI" id="CHEBI:15378"/>
        <dbReference type="ChEBI" id="CHEBI:191208"/>
    </reaction>
    <physiologicalReaction direction="left-to-right" evidence="40">
        <dbReference type="Rhea" id="RHEA:71716"/>
    </physiologicalReaction>
</comment>
<dbReference type="Ensembl" id="ENSGACT00000048608.1">
    <property type="protein sequence ID" value="ENSGACP00000068891.1"/>
    <property type="gene ID" value="ENSGACG00000004265.2"/>
</dbReference>
<evidence type="ECO:0000256" key="34">
    <source>
        <dbReference type="ARBA" id="ARBA00051307"/>
    </source>
</evidence>